<proteinExistence type="predicted"/>
<name>A0A3P7QWG4_DIBLA</name>
<dbReference type="InterPro" id="IPR025304">
    <property type="entry name" value="ALIX_V_dom"/>
</dbReference>
<dbReference type="AlphaFoldDB" id="A0A3P7QWG4"/>
<evidence type="ECO:0000259" key="1">
    <source>
        <dbReference type="Pfam" id="PF13949"/>
    </source>
</evidence>
<organism evidence="2 3">
    <name type="scientific">Dibothriocephalus latus</name>
    <name type="common">Fish tapeworm</name>
    <name type="synonym">Diphyllobothrium latum</name>
    <dbReference type="NCBI Taxonomy" id="60516"/>
    <lineage>
        <taxon>Eukaryota</taxon>
        <taxon>Metazoa</taxon>
        <taxon>Spiralia</taxon>
        <taxon>Lophotrochozoa</taxon>
        <taxon>Platyhelminthes</taxon>
        <taxon>Cestoda</taxon>
        <taxon>Eucestoda</taxon>
        <taxon>Diphyllobothriidea</taxon>
        <taxon>Diphyllobothriidae</taxon>
        <taxon>Dibothriocephalus</taxon>
    </lineage>
</organism>
<dbReference type="Proteomes" id="UP000281553">
    <property type="component" value="Unassembled WGS sequence"/>
</dbReference>
<protein>
    <recommendedName>
        <fullName evidence="1">ALIX V-shaped domain-containing protein</fullName>
    </recommendedName>
</protein>
<sequence length="147" mass="16531">MIIGLVNRLRGHGDEFLKLHSKGAELNATALATDKLNKAMEPVRDCVRESLNKQESLLKEIQTNYESVFGKTKAKTTIGTTLLMAAEAYSQLTQDFTQGVTFYADLTEILLKFQNKWGFMIRSTCPVSVMFHSLRLTSYKIHSSVLP</sequence>
<dbReference type="Gene3D" id="1.20.120.560">
    <property type="entry name" value="alix/aip1 in complex with the ypdl late domain"/>
    <property type="match status" value="1"/>
</dbReference>
<dbReference type="EMBL" id="UYRU01086573">
    <property type="protein sequence ID" value="VDN35156.1"/>
    <property type="molecule type" value="Genomic_DNA"/>
</dbReference>
<reference evidence="2 3" key="1">
    <citation type="submission" date="2018-11" db="EMBL/GenBank/DDBJ databases">
        <authorList>
            <consortium name="Pathogen Informatics"/>
        </authorList>
    </citation>
    <scope>NUCLEOTIDE SEQUENCE [LARGE SCALE GENOMIC DNA]</scope>
</reference>
<gene>
    <name evidence="2" type="ORF">DILT_LOCUS16700</name>
</gene>
<accession>A0A3P7QWG4</accession>
<dbReference type="OrthoDB" id="2141925at2759"/>
<keyword evidence="3" id="KW-1185">Reference proteome</keyword>
<evidence type="ECO:0000313" key="3">
    <source>
        <dbReference type="Proteomes" id="UP000281553"/>
    </source>
</evidence>
<dbReference type="Pfam" id="PF13949">
    <property type="entry name" value="ALIX_LYPXL_bnd"/>
    <property type="match status" value="1"/>
</dbReference>
<feature type="domain" description="ALIX V-shaped" evidence="1">
    <location>
        <begin position="23"/>
        <end position="116"/>
    </location>
</feature>
<evidence type="ECO:0000313" key="2">
    <source>
        <dbReference type="EMBL" id="VDN35156.1"/>
    </source>
</evidence>